<evidence type="ECO:0000256" key="1">
    <source>
        <dbReference type="ARBA" id="ARBA00006217"/>
    </source>
</evidence>
<dbReference type="InterPro" id="IPR036874">
    <property type="entry name" value="Carbonic_anhydrase_sf"/>
</dbReference>
<dbReference type="Gene3D" id="3.40.1050.10">
    <property type="entry name" value="Carbonic anhydrase"/>
    <property type="match status" value="1"/>
</dbReference>
<dbReference type="GO" id="GO:0004089">
    <property type="term" value="F:carbonate dehydratase activity"/>
    <property type="evidence" value="ECO:0007669"/>
    <property type="project" value="UniProtKB-EC"/>
</dbReference>
<feature type="binding site" evidence="8">
    <location>
        <position position="97"/>
    </location>
    <ligand>
        <name>Zn(2+)</name>
        <dbReference type="ChEBI" id="CHEBI:29105"/>
    </ligand>
</feature>
<feature type="binding site" evidence="8">
    <location>
        <position position="95"/>
    </location>
    <ligand>
        <name>Zn(2+)</name>
        <dbReference type="ChEBI" id="CHEBI:29105"/>
    </ligand>
</feature>
<dbReference type="SMART" id="SM00947">
    <property type="entry name" value="Pro_CA"/>
    <property type="match status" value="1"/>
</dbReference>
<dbReference type="InterPro" id="IPR001765">
    <property type="entry name" value="Carbonic_anhydrase"/>
</dbReference>
<feature type="binding site" evidence="8">
    <location>
        <position position="151"/>
    </location>
    <ligand>
        <name>Zn(2+)</name>
        <dbReference type="ChEBI" id="CHEBI:29105"/>
    </ligand>
</feature>
<gene>
    <name evidence="10" type="ORF">ENR15_02065</name>
</gene>
<feature type="binding site" evidence="8">
    <location>
        <position position="148"/>
    </location>
    <ligand>
        <name>Zn(2+)</name>
        <dbReference type="ChEBI" id="CHEBI:29105"/>
    </ligand>
</feature>
<reference evidence="10" key="1">
    <citation type="journal article" date="2020" name="mSystems">
        <title>Genome- and Community-Level Interaction Insights into Carbon Utilization and Element Cycling Functions of Hydrothermarchaeota in Hydrothermal Sediment.</title>
        <authorList>
            <person name="Zhou Z."/>
            <person name="Liu Y."/>
            <person name="Xu W."/>
            <person name="Pan J."/>
            <person name="Luo Z.H."/>
            <person name="Li M."/>
        </authorList>
    </citation>
    <scope>NUCLEOTIDE SEQUENCE [LARGE SCALE GENOMIC DNA]</scope>
    <source>
        <strain evidence="10">SpSt-374</strain>
    </source>
</reference>
<keyword evidence="3 8" id="KW-0479">Metal-binding</keyword>
<comment type="similarity">
    <text evidence="1">Belongs to the beta-class carbonic anhydrase family.</text>
</comment>
<keyword evidence="4 8" id="KW-0862">Zinc</keyword>
<evidence type="ECO:0000256" key="6">
    <source>
        <dbReference type="ARBA" id="ARBA00024993"/>
    </source>
</evidence>
<evidence type="ECO:0000256" key="7">
    <source>
        <dbReference type="ARBA" id="ARBA00048348"/>
    </source>
</evidence>
<evidence type="ECO:0000256" key="5">
    <source>
        <dbReference type="ARBA" id="ARBA00023239"/>
    </source>
</evidence>
<keyword evidence="9" id="KW-0732">Signal</keyword>
<organism evidence="10">
    <name type="scientific">Planktothricoides sp. SpSt-374</name>
    <dbReference type="NCBI Taxonomy" id="2282167"/>
    <lineage>
        <taxon>Bacteria</taxon>
        <taxon>Bacillati</taxon>
        <taxon>Cyanobacteriota</taxon>
        <taxon>Cyanophyceae</taxon>
        <taxon>Oscillatoriophycideae</taxon>
        <taxon>Oscillatoriales</taxon>
        <taxon>Oscillatoriaceae</taxon>
        <taxon>Planktothricoides</taxon>
    </lineage>
</organism>
<dbReference type="SUPFAM" id="SSF53056">
    <property type="entry name" value="beta-carbonic anhydrase, cab"/>
    <property type="match status" value="1"/>
</dbReference>
<dbReference type="PANTHER" id="PTHR11002:SF76">
    <property type="entry name" value="CARBONIC ANHYDRASE"/>
    <property type="match status" value="1"/>
</dbReference>
<accession>A0A7C3VEP8</accession>
<dbReference type="CDD" id="cd03378">
    <property type="entry name" value="beta_CA_cladeC"/>
    <property type="match status" value="1"/>
</dbReference>
<sequence length="237" mass="24873">MKGNQQNLDLSRRNLLKFGALALGTGAVTTSIAANLATPQPAAAQNNITPDEALQKLMEGNKRFVDQKRQNPNQNTARLTEVARGQNPFAAILSCADSRVPTEIVFDQGLGDLFVVREAGNIATAEETGSLEFGTAVLGAKVLMVIGHEACGAVQAALQGSAVPGQIGSILAAIKPALANVTGEGDKRLENAIKANVMLQMQRLQASPVIQQLVKDGKLKVVGAYYDLDTGVISLIS</sequence>
<evidence type="ECO:0000256" key="2">
    <source>
        <dbReference type="ARBA" id="ARBA00012925"/>
    </source>
</evidence>
<feature type="chain" id="PRO_5027832389" description="carbonic anhydrase" evidence="9">
    <location>
        <begin position="34"/>
        <end position="237"/>
    </location>
</feature>
<dbReference type="GO" id="GO:0008270">
    <property type="term" value="F:zinc ion binding"/>
    <property type="evidence" value="ECO:0007669"/>
    <property type="project" value="InterPro"/>
</dbReference>
<comment type="catalytic activity">
    <reaction evidence="7">
        <text>hydrogencarbonate + H(+) = CO2 + H2O</text>
        <dbReference type="Rhea" id="RHEA:10748"/>
        <dbReference type="ChEBI" id="CHEBI:15377"/>
        <dbReference type="ChEBI" id="CHEBI:15378"/>
        <dbReference type="ChEBI" id="CHEBI:16526"/>
        <dbReference type="ChEBI" id="CHEBI:17544"/>
        <dbReference type="EC" id="4.2.1.1"/>
    </reaction>
</comment>
<evidence type="ECO:0000256" key="8">
    <source>
        <dbReference type="PIRSR" id="PIRSR601765-1"/>
    </source>
</evidence>
<comment type="cofactor">
    <cofactor evidence="8">
        <name>Zn(2+)</name>
        <dbReference type="ChEBI" id="CHEBI:29105"/>
    </cofactor>
    <text evidence="8">Binds 1 zinc ion per subunit.</text>
</comment>
<feature type="signal peptide" evidence="9">
    <location>
        <begin position="1"/>
        <end position="33"/>
    </location>
</feature>
<comment type="caution">
    <text evidence="10">The sequence shown here is derived from an EMBL/GenBank/DDBJ whole genome shotgun (WGS) entry which is preliminary data.</text>
</comment>
<comment type="function">
    <text evidence="6">Catalyzes the reversible hydration of carbon dioxide to form bicarbonate.</text>
</comment>
<dbReference type="FunFam" id="3.40.1050.10:FF:000006">
    <property type="entry name" value="Carbonic anhydrase"/>
    <property type="match status" value="1"/>
</dbReference>
<dbReference type="Pfam" id="PF00484">
    <property type="entry name" value="Pro_CA"/>
    <property type="match status" value="1"/>
</dbReference>
<keyword evidence="5" id="KW-0456">Lyase</keyword>
<dbReference type="AlphaFoldDB" id="A0A7C3VEP8"/>
<dbReference type="InterPro" id="IPR006311">
    <property type="entry name" value="TAT_signal"/>
</dbReference>
<evidence type="ECO:0000256" key="3">
    <source>
        <dbReference type="ARBA" id="ARBA00022723"/>
    </source>
</evidence>
<dbReference type="PANTHER" id="PTHR11002">
    <property type="entry name" value="CARBONIC ANHYDRASE"/>
    <property type="match status" value="1"/>
</dbReference>
<evidence type="ECO:0000256" key="9">
    <source>
        <dbReference type="SAM" id="SignalP"/>
    </source>
</evidence>
<protein>
    <recommendedName>
        <fullName evidence="2">carbonic anhydrase</fullName>
        <ecNumber evidence="2">4.2.1.1</ecNumber>
    </recommendedName>
</protein>
<name>A0A7C3VEP8_9CYAN</name>
<evidence type="ECO:0000256" key="4">
    <source>
        <dbReference type="ARBA" id="ARBA00022833"/>
    </source>
</evidence>
<proteinExistence type="inferred from homology"/>
<dbReference type="PROSITE" id="PS51318">
    <property type="entry name" value="TAT"/>
    <property type="match status" value="1"/>
</dbReference>
<dbReference type="EMBL" id="DSPX01000017">
    <property type="protein sequence ID" value="HGF99472.1"/>
    <property type="molecule type" value="Genomic_DNA"/>
</dbReference>
<dbReference type="EC" id="4.2.1.1" evidence="2"/>
<evidence type="ECO:0000313" key="10">
    <source>
        <dbReference type="EMBL" id="HGF99472.1"/>
    </source>
</evidence>